<name>A0A921IRW9_9ACTN</name>
<evidence type="ECO:0000313" key="3">
    <source>
        <dbReference type="Proteomes" id="UP000746751"/>
    </source>
</evidence>
<evidence type="ECO:0000313" key="2">
    <source>
        <dbReference type="EMBL" id="HJG31638.1"/>
    </source>
</evidence>
<accession>A0A921IRW9</accession>
<keyword evidence="1" id="KW-0812">Transmembrane</keyword>
<keyword evidence="1" id="KW-0472">Membrane</keyword>
<dbReference type="EMBL" id="DYVF01000058">
    <property type="protein sequence ID" value="HJG31638.1"/>
    <property type="molecule type" value="Genomic_DNA"/>
</dbReference>
<dbReference type="AlphaFoldDB" id="A0A921IRW9"/>
<feature type="transmembrane region" description="Helical" evidence="1">
    <location>
        <begin position="53"/>
        <end position="71"/>
    </location>
</feature>
<dbReference type="Proteomes" id="UP000746751">
    <property type="component" value="Unassembled WGS sequence"/>
</dbReference>
<sequence>MRRADMRLRLFDKTLALGAFALIFVRCMQLAVHGSHGGGPGSWEPFAQYSDMTGIGYGAFVLTPLILLNAARALKVLEIETYCMRMGSRDRAAASVFGLMFARSALLAAVFTSSAMVCLCTAEGMDVRMLSLAAFACVHTVLVACYGCAVSLLMACAYLMFKRVQLAFALACLYALIDFIVRMVPGLAGSAPSTGWGLTEIAYPVVPTSAAMQLMVFLAALCALLAVFILLVRRTDLVRFSEGDRGA</sequence>
<comment type="caution">
    <text evidence="2">The sequence shown here is derived from an EMBL/GenBank/DDBJ whole genome shotgun (WGS) entry which is preliminary data.</text>
</comment>
<organism evidence="2 3">
    <name type="scientific">Collinsella ihumii</name>
    <dbReference type="NCBI Taxonomy" id="1720204"/>
    <lineage>
        <taxon>Bacteria</taxon>
        <taxon>Bacillati</taxon>
        <taxon>Actinomycetota</taxon>
        <taxon>Coriobacteriia</taxon>
        <taxon>Coriobacteriales</taxon>
        <taxon>Coriobacteriaceae</taxon>
        <taxon>Collinsella</taxon>
    </lineage>
</organism>
<proteinExistence type="predicted"/>
<feature type="transmembrane region" description="Helical" evidence="1">
    <location>
        <begin position="210"/>
        <end position="232"/>
    </location>
</feature>
<evidence type="ECO:0000256" key="1">
    <source>
        <dbReference type="SAM" id="Phobius"/>
    </source>
</evidence>
<feature type="transmembrane region" description="Helical" evidence="1">
    <location>
        <begin position="166"/>
        <end position="190"/>
    </location>
</feature>
<feature type="transmembrane region" description="Helical" evidence="1">
    <location>
        <begin position="132"/>
        <end position="159"/>
    </location>
</feature>
<keyword evidence="1" id="KW-1133">Transmembrane helix</keyword>
<protein>
    <submittedName>
        <fullName evidence="2">Uncharacterized protein</fullName>
    </submittedName>
</protein>
<gene>
    <name evidence="2" type="ORF">K8U80_09655</name>
</gene>
<feature type="transmembrane region" description="Helical" evidence="1">
    <location>
        <begin position="92"/>
        <end position="112"/>
    </location>
</feature>
<reference evidence="2" key="2">
    <citation type="submission" date="2021-09" db="EMBL/GenBank/DDBJ databases">
        <authorList>
            <person name="Gilroy R."/>
        </authorList>
    </citation>
    <scope>NUCLEOTIDE SEQUENCE</scope>
    <source>
        <strain evidence="2">ChiGjej2B2-7701</strain>
    </source>
</reference>
<reference evidence="2" key="1">
    <citation type="journal article" date="2021" name="PeerJ">
        <title>Extensive microbial diversity within the chicken gut microbiome revealed by metagenomics and culture.</title>
        <authorList>
            <person name="Gilroy R."/>
            <person name="Ravi A."/>
            <person name="Getino M."/>
            <person name="Pursley I."/>
            <person name="Horton D.L."/>
            <person name="Alikhan N.F."/>
            <person name="Baker D."/>
            <person name="Gharbi K."/>
            <person name="Hall N."/>
            <person name="Watson M."/>
            <person name="Adriaenssens E.M."/>
            <person name="Foster-Nyarko E."/>
            <person name="Jarju S."/>
            <person name="Secka A."/>
            <person name="Antonio M."/>
            <person name="Oren A."/>
            <person name="Chaudhuri R.R."/>
            <person name="La Ragione R."/>
            <person name="Hildebrand F."/>
            <person name="Pallen M.J."/>
        </authorList>
    </citation>
    <scope>NUCLEOTIDE SEQUENCE</scope>
    <source>
        <strain evidence="2">ChiGjej2B2-7701</strain>
    </source>
</reference>